<dbReference type="Proteomes" id="UP000366051">
    <property type="component" value="Chromosome"/>
</dbReference>
<name>A0A5Q2MVW9_9FIRM</name>
<feature type="domain" description="Methyltransferase" evidence="1">
    <location>
        <begin position="39"/>
        <end position="127"/>
    </location>
</feature>
<keyword evidence="3" id="KW-1185">Reference proteome</keyword>
<dbReference type="PANTHER" id="PTHR43464">
    <property type="entry name" value="METHYLTRANSFERASE"/>
    <property type="match status" value="1"/>
</dbReference>
<dbReference type="EC" id="2.1.1.-" evidence="2"/>
<protein>
    <submittedName>
        <fullName evidence="2">Class I SAM-dependent methyltransferase</fullName>
        <ecNumber evidence="2">2.1.1.-</ecNumber>
    </submittedName>
</protein>
<gene>
    <name evidence="2" type="ORF">FTV88_0255</name>
</gene>
<dbReference type="SUPFAM" id="SSF53335">
    <property type="entry name" value="S-adenosyl-L-methionine-dependent methyltransferases"/>
    <property type="match status" value="1"/>
</dbReference>
<dbReference type="GO" id="GO:0008168">
    <property type="term" value="F:methyltransferase activity"/>
    <property type="evidence" value="ECO:0007669"/>
    <property type="project" value="UniProtKB-KW"/>
</dbReference>
<keyword evidence="2" id="KW-0489">Methyltransferase</keyword>
<dbReference type="Pfam" id="PF13649">
    <property type="entry name" value="Methyltransf_25"/>
    <property type="match status" value="1"/>
</dbReference>
<organism evidence="2 3">
    <name type="scientific">Heliorestis convoluta</name>
    <dbReference type="NCBI Taxonomy" id="356322"/>
    <lineage>
        <taxon>Bacteria</taxon>
        <taxon>Bacillati</taxon>
        <taxon>Bacillota</taxon>
        <taxon>Clostridia</taxon>
        <taxon>Eubacteriales</taxon>
        <taxon>Heliobacteriaceae</taxon>
        <taxon>Heliorestis</taxon>
    </lineage>
</organism>
<proteinExistence type="predicted"/>
<reference evidence="3" key="1">
    <citation type="submission" date="2019-11" db="EMBL/GenBank/DDBJ databases">
        <title>Genome sequence of Heliorestis convoluta strain HH, an alkaliphilic and minimalistic phototrophic bacterium from a soda lake in Egypt.</title>
        <authorList>
            <person name="Dewey E.D."/>
            <person name="Stokes L.M."/>
            <person name="Burchell B.M."/>
            <person name="Shaffer K.N."/>
            <person name="Huntington A.M."/>
            <person name="Baker J.M."/>
            <person name="Nadendla S."/>
            <person name="Giglio M.G."/>
            <person name="Touchman J.W."/>
            <person name="Blankenship R.E."/>
            <person name="Madigan M.T."/>
            <person name="Sattley W.M."/>
        </authorList>
    </citation>
    <scope>NUCLEOTIDE SEQUENCE [LARGE SCALE GENOMIC DNA]</scope>
    <source>
        <strain evidence="3">HH</strain>
    </source>
</reference>
<dbReference type="PANTHER" id="PTHR43464:SF94">
    <property type="entry name" value="MALONYL-[ACYL-CARRIER PROTEIN] O-METHYLTRANSFERASE"/>
    <property type="match status" value="1"/>
</dbReference>
<dbReference type="GO" id="GO:0032259">
    <property type="term" value="P:methylation"/>
    <property type="evidence" value="ECO:0007669"/>
    <property type="project" value="UniProtKB-KW"/>
</dbReference>
<dbReference type="Gene3D" id="3.40.50.150">
    <property type="entry name" value="Vaccinia Virus protein VP39"/>
    <property type="match status" value="1"/>
</dbReference>
<dbReference type="AlphaFoldDB" id="A0A5Q2MVW9"/>
<evidence type="ECO:0000259" key="1">
    <source>
        <dbReference type="Pfam" id="PF13649"/>
    </source>
</evidence>
<dbReference type="OrthoDB" id="9804312at2"/>
<keyword evidence="2" id="KW-0808">Transferase</keyword>
<sequence>MTIQYYEEHGEAFYDATVHADLSALYKPFLASLPSQSHILDAGSGSGRDSRFFLDQGYEVTSIDASKAMVEKTTVLTGREALHLRFDQIEFENIFDGIWACASLLHVPPTAIDDVLYRLTRALREGGIMYCSFKYGEGTEYRGGRFFANYNERTWQEVLSRQKENPLKLLQLWKTQDVRPGRDEEWWLNCLVER</sequence>
<dbReference type="KEGG" id="hcv:FTV88_0255"/>
<dbReference type="InterPro" id="IPR029063">
    <property type="entry name" value="SAM-dependent_MTases_sf"/>
</dbReference>
<evidence type="ECO:0000313" key="3">
    <source>
        <dbReference type="Proteomes" id="UP000366051"/>
    </source>
</evidence>
<dbReference type="EMBL" id="CP045875">
    <property type="protein sequence ID" value="QGG46434.1"/>
    <property type="molecule type" value="Genomic_DNA"/>
</dbReference>
<dbReference type="InterPro" id="IPR041698">
    <property type="entry name" value="Methyltransf_25"/>
</dbReference>
<dbReference type="CDD" id="cd02440">
    <property type="entry name" value="AdoMet_MTases"/>
    <property type="match status" value="1"/>
</dbReference>
<accession>A0A5Q2MVW9</accession>
<evidence type="ECO:0000313" key="2">
    <source>
        <dbReference type="EMBL" id="QGG46434.1"/>
    </source>
</evidence>